<reference evidence="1 2" key="1">
    <citation type="submission" date="2024-11" db="EMBL/GenBank/DDBJ databases">
        <title>A near-complete genome assembly of Cinchona calisaya.</title>
        <authorList>
            <person name="Lian D.C."/>
            <person name="Zhao X.W."/>
            <person name="Wei L."/>
        </authorList>
    </citation>
    <scope>NUCLEOTIDE SEQUENCE [LARGE SCALE GENOMIC DNA]</scope>
    <source>
        <tissue evidence="1">Nenye</tissue>
    </source>
</reference>
<accession>A0ABD3B430</accession>
<evidence type="ECO:0000313" key="1">
    <source>
        <dbReference type="EMBL" id="KAL3538086.1"/>
    </source>
</evidence>
<proteinExistence type="predicted"/>
<dbReference type="Proteomes" id="UP001630127">
    <property type="component" value="Unassembled WGS sequence"/>
</dbReference>
<protein>
    <submittedName>
        <fullName evidence="1">Uncharacterized protein</fullName>
    </submittedName>
</protein>
<comment type="caution">
    <text evidence="1">The sequence shown here is derived from an EMBL/GenBank/DDBJ whole genome shotgun (WGS) entry which is preliminary data.</text>
</comment>
<sequence length="120" mass="12847">CVSTVASASAVDTFNAAIYVAVSQATTSIPTTTATLSQASEGLVYNSNGLPSTVAASSSAAINPLPKRKMRCYFCHAPGQNKATCTTPQAISCRETRAKFREDYPFLHMEQPKEVELKKL</sequence>
<organism evidence="1 2">
    <name type="scientific">Cinchona calisaya</name>
    <dbReference type="NCBI Taxonomy" id="153742"/>
    <lineage>
        <taxon>Eukaryota</taxon>
        <taxon>Viridiplantae</taxon>
        <taxon>Streptophyta</taxon>
        <taxon>Embryophyta</taxon>
        <taxon>Tracheophyta</taxon>
        <taxon>Spermatophyta</taxon>
        <taxon>Magnoliopsida</taxon>
        <taxon>eudicotyledons</taxon>
        <taxon>Gunneridae</taxon>
        <taxon>Pentapetalae</taxon>
        <taxon>asterids</taxon>
        <taxon>lamiids</taxon>
        <taxon>Gentianales</taxon>
        <taxon>Rubiaceae</taxon>
        <taxon>Cinchonoideae</taxon>
        <taxon>Cinchoneae</taxon>
        <taxon>Cinchona</taxon>
    </lineage>
</organism>
<gene>
    <name evidence="1" type="ORF">ACH5RR_001452</name>
</gene>
<feature type="non-terminal residue" evidence="1">
    <location>
        <position position="1"/>
    </location>
</feature>
<keyword evidence="2" id="KW-1185">Reference proteome</keyword>
<name>A0ABD3B430_9GENT</name>
<dbReference type="EMBL" id="JBJUIK010000001">
    <property type="protein sequence ID" value="KAL3538086.1"/>
    <property type="molecule type" value="Genomic_DNA"/>
</dbReference>
<dbReference type="AlphaFoldDB" id="A0ABD3B430"/>
<evidence type="ECO:0000313" key="2">
    <source>
        <dbReference type="Proteomes" id="UP001630127"/>
    </source>
</evidence>